<feature type="compositionally biased region" description="Low complexity" evidence="2">
    <location>
        <begin position="111"/>
        <end position="123"/>
    </location>
</feature>
<keyword evidence="3" id="KW-0732">Signal</keyword>
<dbReference type="GO" id="GO:0009253">
    <property type="term" value="P:peptidoglycan catabolic process"/>
    <property type="evidence" value="ECO:0007669"/>
    <property type="project" value="InterPro"/>
</dbReference>
<name>A0A9D1NVF0_9FIRM</name>
<reference evidence="5" key="2">
    <citation type="journal article" date="2021" name="PeerJ">
        <title>Extensive microbial diversity within the chicken gut microbiome revealed by metagenomics and culture.</title>
        <authorList>
            <person name="Gilroy R."/>
            <person name="Ravi A."/>
            <person name="Getino M."/>
            <person name="Pursley I."/>
            <person name="Horton D.L."/>
            <person name="Alikhan N.F."/>
            <person name="Baker D."/>
            <person name="Gharbi K."/>
            <person name="Hall N."/>
            <person name="Watson M."/>
            <person name="Adriaenssens E.M."/>
            <person name="Foster-Nyarko E."/>
            <person name="Jarju S."/>
            <person name="Secka A."/>
            <person name="Antonio M."/>
            <person name="Oren A."/>
            <person name="Chaudhuri R.R."/>
            <person name="La Ragione R."/>
            <person name="Hildebrand F."/>
            <person name="Pallen M.J."/>
        </authorList>
    </citation>
    <scope>NUCLEOTIDE SEQUENCE</scope>
    <source>
        <strain evidence="5">ChiBcec2-4451</strain>
    </source>
</reference>
<dbReference type="Gene3D" id="3.40.630.40">
    <property type="entry name" value="Zn-dependent exopeptidases"/>
    <property type="match status" value="1"/>
</dbReference>
<feature type="compositionally biased region" description="Polar residues" evidence="2">
    <location>
        <begin position="57"/>
        <end position="66"/>
    </location>
</feature>
<feature type="region of interest" description="Disordered" evidence="2">
    <location>
        <begin position="29"/>
        <end position="131"/>
    </location>
</feature>
<sequence length="500" mass="53197">MKKVHKRFAALFLAAVLLLTGMMPAAADQNTAQAPVTSESSKTQEAAGTGTDAEVSPSPSADPQTQDASQDADSFTSADDSSGLTSQDTAGTGSDTASESGTNLPNTGTQEEASSPDPASAADAETETPENTLEAEFLYSELSEDETTRGVIVKLATDQPLEEAVLTWQDENGTSETEASHLVENYAAFFLPASDSITYLSVASVAAGSSFTTDLAPLEEGNTLDYQQLAQEEAAEEQGVSGEEMETALENVITVSPDEEITEEEVAAAVTDTASVMSVSPRSGNTTKVIVLDPGHGRAGSGTYRDWGDFVLDEAVINFKISQYTKEALEENYSNIEVYLTKTTQNENPSISARVDFAVEKGADILVSQHVNATSETVTSAHGVVAMVPRVDSDHPYHAETAQEAQELARDILDELVDLGFNDMGFQMPMSQTGDTYEDGSLADYYGIVRYSRKANIPGVIIEHGFVNNREDALKLNNENMLKQIGEADAKGIAAYLGLS</sequence>
<dbReference type="GO" id="GO:0008745">
    <property type="term" value="F:N-acetylmuramoyl-L-alanine amidase activity"/>
    <property type="evidence" value="ECO:0007669"/>
    <property type="project" value="InterPro"/>
</dbReference>
<dbReference type="EMBL" id="DVON01000223">
    <property type="protein sequence ID" value="HIV13575.1"/>
    <property type="molecule type" value="Genomic_DNA"/>
</dbReference>
<proteinExistence type="predicted"/>
<gene>
    <name evidence="5" type="ORF">IAA63_10610</name>
</gene>
<dbReference type="Pfam" id="PF01520">
    <property type="entry name" value="Amidase_3"/>
    <property type="match status" value="1"/>
</dbReference>
<dbReference type="CDD" id="cd02696">
    <property type="entry name" value="MurNAc-LAA"/>
    <property type="match status" value="1"/>
</dbReference>
<feature type="domain" description="MurNAc-LAA" evidence="4">
    <location>
        <begin position="355"/>
        <end position="494"/>
    </location>
</feature>
<dbReference type="InterPro" id="IPR002508">
    <property type="entry name" value="MurNAc-LAA_cat"/>
</dbReference>
<evidence type="ECO:0000259" key="4">
    <source>
        <dbReference type="SMART" id="SM00646"/>
    </source>
</evidence>
<comment type="caution">
    <text evidence="5">The sequence shown here is derived from an EMBL/GenBank/DDBJ whole genome shotgun (WGS) entry which is preliminary data.</text>
</comment>
<feature type="chain" id="PRO_5039249014" evidence="3">
    <location>
        <begin position="28"/>
        <end position="500"/>
    </location>
</feature>
<evidence type="ECO:0000256" key="1">
    <source>
        <dbReference type="ARBA" id="ARBA00022801"/>
    </source>
</evidence>
<dbReference type="PANTHER" id="PTHR30404:SF0">
    <property type="entry name" value="N-ACETYLMURAMOYL-L-ALANINE AMIDASE AMIC"/>
    <property type="match status" value="1"/>
</dbReference>
<dbReference type="InterPro" id="IPR050695">
    <property type="entry name" value="N-acetylmuramoyl_amidase_3"/>
</dbReference>
<feature type="compositionally biased region" description="Polar residues" evidence="2">
    <location>
        <begin position="83"/>
        <end position="110"/>
    </location>
</feature>
<evidence type="ECO:0000313" key="6">
    <source>
        <dbReference type="Proteomes" id="UP000886723"/>
    </source>
</evidence>
<feature type="compositionally biased region" description="Polar residues" evidence="2">
    <location>
        <begin position="29"/>
        <end position="46"/>
    </location>
</feature>
<organism evidence="5 6">
    <name type="scientific">Candidatus Pullilachnospira stercoravium</name>
    <dbReference type="NCBI Taxonomy" id="2840913"/>
    <lineage>
        <taxon>Bacteria</taxon>
        <taxon>Bacillati</taxon>
        <taxon>Bacillota</taxon>
        <taxon>Clostridia</taxon>
        <taxon>Lachnospirales</taxon>
        <taxon>Lachnospiraceae</taxon>
        <taxon>Lachnospiraceae incertae sedis</taxon>
        <taxon>Candidatus Pullilachnospira</taxon>
    </lineage>
</organism>
<feature type="compositionally biased region" description="Low complexity" evidence="2">
    <location>
        <begin position="67"/>
        <end position="82"/>
    </location>
</feature>
<evidence type="ECO:0000256" key="3">
    <source>
        <dbReference type="SAM" id="SignalP"/>
    </source>
</evidence>
<accession>A0A9D1NVF0</accession>
<dbReference type="SUPFAM" id="SSF53187">
    <property type="entry name" value="Zn-dependent exopeptidases"/>
    <property type="match status" value="1"/>
</dbReference>
<dbReference type="Proteomes" id="UP000886723">
    <property type="component" value="Unassembled WGS sequence"/>
</dbReference>
<feature type="signal peptide" evidence="3">
    <location>
        <begin position="1"/>
        <end position="27"/>
    </location>
</feature>
<evidence type="ECO:0000256" key="2">
    <source>
        <dbReference type="SAM" id="MobiDB-lite"/>
    </source>
</evidence>
<dbReference type="AlphaFoldDB" id="A0A9D1NVF0"/>
<feature type="non-terminal residue" evidence="5">
    <location>
        <position position="500"/>
    </location>
</feature>
<keyword evidence="1" id="KW-0378">Hydrolase</keyword>
<evidence type="ECO:0000313" key="5">
    <source>
        <dbReference type="EMBL" id="HIV13575.1"/>
    </source>
</evidence>
<protein>
    <submittedName>
        <fullName evidence="5">N-acetylmuramoyl-L-alanine amidase</fullName>
    </submittedName>
</protein>
<dbReference type="SMART" id="SM00646">
    <property type="entry name" value="Ami_3"/>
    <property type="match status" value="1"/>
</dbReference>
<dbReference type="PANTHER" id="PTHR30404">
    <property type="entry name" value="N-ACETYLMURAMOYL-L-ALANINE AMIDASE"/>
    <property type="match status" value="1"/>
</dbReference>
<reference evidence="5" key="1">
    <citation type="submission" date="2020-10" db="EMBL/GenBank/DDBJ databases">
        <authorList>
            <person name="Gilroy R."/>
        </authorList>
    </citation>
    <scope>NUCLEOTIDE SEQUENCE</scope>
    <source>
        <strain evidence="5">ChiBcec2-4451</strain>
    </source>
</reference>
<dbReference type="GO" id="GO:0030288">
    <property type="term" value="C:outer membrane-bounded periplasmic space"/>
    <property type="evidence" value="ECO:0007669"/>
    <property type="project" value="TreeGrafter"/>
</dbReference>